<evidence type="ECO:0000313" key="1">
    <source>
        <dbReference type="EMBL" id="QLG90045.1"/>
    </source>
</evidence>
<name>A0A7H9BN92_9NEIS</name>
<geneLocation type="plasmid" evidence="1 2">
    <name>unnamed3</name>
</geneLocation>
<dbReference type="AlphaFoldDB" id="A0A7H9BN92"/>
<evidence type="ECO:0000313" key="2">
    <source>
        <dbReference type="Proteomes" id="UP000509597"/>
    </source>
</evidence>
<reference evidence="1 2" key="1">
    <citation type="submission" date="2020-07" db="EMBL/GenBank/DDBJ databases">
        <title>Complete genome sequence of Chitinibacter sp. 2T18.</title>
        <authorList>
            <person name="Bae J.-W."/>
            <person name="Choi J.-W."/>
        </authorList>
    </citation>
    <scope>NUCLEOTIDE SEQUENCE [LARGE SCALE GENOMIC DNA]</scope>
    <source>
        <strain evidence="1 2">2T18</strain>
        <plasmid evidence="1 2">unnamed3</plasmid>
    </source>
</reference>
<dbReference type="RefSeq" id="WP_179358564.1">
    <property type="nucleotide sequence ID" value="NZ_CP058629.1"/>
</dbReference>
<protein>
    <submittedName>
        <fullName evidence="1">Uncharacterized protein</fullName>
    </submittedName>
</protein>
<dbReference type="Proteomes" id="UP000509597">
    <property type="component" value="Plasmid unnamed3"/>
</dbReference>
<sequence>MKKELDELLCQRYPLIFADRRRSIKESCMGWGFSCGDGWFDLIDTLCERLQFWTDRNGAPQVVAQQVKEKFGTLCFYPREANQTQRGMIYMAEALSARICDQCGRPGQTLVHEHWHMTRCAEHAPVGAITQAAFIAQRKVPGIAP</sequence>
<dbReference type="EMBL" id="CP058629">
    <property type="protein sequence ID" value="QLG90045.1"/>
    <property type="molecule type" value="Genomic_DNA"/>
</dbReference>
<gene>
    <name evidence="1" type="ORF">HQ393_17155</name>
</gene>
<accession>A0A7H9BN92</accession>
<proteinExistence type="predicted"/>
<dbReference type="KEGG" id="chiz:HQ393_17155"/>
<organism evidence="1 2">
    <name type="scientific">Chitinibacter bivalviorum</name>
    <dbReference type="NCBI Taxonomy" id="2739434"/>
    <lineage>
        <taxon>Bacteria</taxon>
        <taxon>Pseudomonadati</taxon>
        <taxon>Pseudomonadota</taxon>
        <taxon>Betaproteobacteria</taxon>
        <taxon>Neisseriales</taxon>
        <taxon>Chitinibacteraceae</taxon>
        <taxon>Chitinibacter</taxon>
    </lineage>
</organism>
<keyword evidence="1" id="KW-0614">Plasmid</keyword>
<keyword evidence="2" id="KW-1185">Reference proteome</keyword>